<gene>
    <name evidence="1" type="ORF">DEW08_29985</name>
</gene>
<accession>A0A2S2D0G3</accession>
<dbReference type="Gene3D" id="3.40.50.150">
    <property type="entry name" value="Vaccinia Virus protein VP39"/>
    <property type="match status" value="1"/>
</dbReference>
<reference evidence="2" key="1">
    <citation type="submission" date="2018-05" db="EMBL/GenBank/DDBJ databases">
        <title>Azospirillum thermophila sp. nov., a novel isolated from hot spring.</title>
        <authorList>
            <person name="Zhao Z."/>
        </authorList>
    </citation>
    <scope>NUCLEOTIDE SEQUENCE [LARGE SCALE GENOMIC DNA]</scope>
    <source>
        <strain evidence="2">CFH 70021</strain>
        <plasmid evidence="2">unnamed4</plasmid>
    </source>
</reference>
<evidence type="ECO:0000313" key="2">
    <source>
        <dbReference type="Proteomes" id="UP000245629"/>
    </source>
</evidence>
<dbReference type="InterPro" id="IPR029063">
    <property type="entry name" value="SAM-dependent_MTases_sf"/>
</dbReference>
<dbReference type="Proteomes" id="UP000245629">
    <property type="component" value="Plasmid unnamed4"/>
</dbReference>
<dbReference type="KEGG" id="azz:DEW08_29985"/>
<evidence type="ECO:0008006" key="3">
    <source>
        <dbReference type="Google" id="ProtNLM"/>
    </source>
</evidence>
<organism evidence="1 2">
    <name type="scientific">Azospirillum thermophilum</name>
    <dbReference type="NCBI Taxonomy" id="2202148"/>
    <lineage>
        <taxon>Bacteria</taxon>
        <taxon>Pseudomonadati</taxon>
        <taxon>Pseudomonadota</taxon>
        <taxon>Alphaproteobacteria</taxon>
        <taxon>Rhodospirillales</taxon>
        <taxon>Azospirillaceae</taxon>
        <taxon>Azospirillum</taxon>
    </lineage>
</organism>
<proteinExistence type="predicted"/>
<dbReference type="Pfam" id="PF05711">
    <property type="entry name" value="TylF"/>
    <property type="match status" value="1"/>
</dbReference>
<sequence length="308" mass="35036">MPMPIPMSCPMRGWFCRVRAATGRCVRWPTISFGKWPCPEAACRIGKGGRRRNALMQIIDGIQKFTDKFEGENFEYRRKRRALAEELQKPDFWDPIDNFGLLAGEQTIARAMAMFELVKLSAGTPGHIAEFGVWNGNNLLLVAKLLRLLQPNTYKHLYGFDSFVGLTDVTEKDTRDPSAASHGQYQGMYKGDRARLERMISFFGYEEWVHLVVGDARETIPAFADRHPNVMLSMAILDFDLYEPTKAALGFVHDRILPGGLVVFDEAMSQAWAGEGTAAVEFLREYGHLYETGHIPFSRMPTMYLRRK</sequence>
<dbReference type="SUPFAM" id="SSF53335">
    <property type="entry name" value="S-adenosyl-L-methionine-dependent methyltransferases"/>
    <property type="match status" value="1"/>
</dbReference>
<protein>
    <recommendedName>
        <fullName evidence="3">Class I SAM-dependent methyltransferase</fullName>
    </recommendedName>
</protein>
<evidence type="ECO:0000313" key="1">
    <source>
        <dbReference type="EMBL" id="AWK90244.1"/>
    </source>
</evidence>
<dbReference type="PANTHER" id="PTHR40036">
    <property type="entry name" value="MACROCIN O-METHYLTRANSFERASE"/>
    <property type="match status" value="1"/>
</dbReference>
<keyword evidence="1" id="KW-0614">Plasmid</keyword>
<dbReference type="InterPro" id="IPR008884">
    <property type="entry name" value="TylF_MeTrfase"/>
</dbReference>
<dbReference type="EMBL" id="CP029359">
    <property type="protein sequence ID" value="AWK90244.1"/>
    <property type="molecule type" value="Genomic_DNA"/>
</dbReference>
<geneLocation type="plasmid" evidence="1 2">
    <name>unnamed4</name>
</geneLocation>
<dbReference type="PANTHER" id="PTHR40036:SF1">
    <property type="entry name" value="MACROCIN O-METHYLTRANSFERASE"/>
    <property type="match status" value="1"/>
</dbReference>
<dbReference type="AlphaFoldDB" id="A0A2S2D0G3"/>
<name>A0A2S2D0G3_9PROT</name>
<keyword evidence="2" id="KW-1185">Reference proteome</keyword>